<comment type="caution">
    <text evidence="1">The sequence shown here is derived from an EMBL/GenBank/DDBJ whole genome shotgun (WGS) entry which is preliminary data.</text>
</comment>
<evidence type="ECO:0000313" key="2">
    <source>
        <dbReference type="Proteomes" id="UP000266234"/>
    </source>
</evidence>
<keyword evidence="2" id="KW-1185">Reference proteome</keyword>
<dbReference type="AlphaFoldDB" id="A0A395SC16"/>
<dbReference type="EMBL" id="PXOG01000178">
    <property type="protein sequence ID" value="RGP69900.1"/>
    <property type="molecule type" value="Genomic_DNA"/>
</dbReference>
<dbReference type="SUPFAM" id="SSF48097">
    <property type="entry name" value="Regulator of G-protein signaling, RGS"/>
    <property type="match status" value="1"/>
</dbReference>
<dbReference type="OrthoDB" id="10266999at2759"/>
<sequence>MWREKELWEDLLGTYILPNGHREVNLPSEIRTQLLGLRSSILPPYPSTLDDAVKTILESMEDSILPGFMNSYEPLDQPGSGGVSGWRGVLCRLRRNISTPTLKRDYKDSLPRVSDSREDSEATHCTRRRFLAVAAASPYTHLRRPLGGVFGYTVCNVKGIRWLKLPPQKDGAAVDTEINARDDWASAKLLESDYWR</sequence>
<dbReference type="InterPro" id="IPR036305">
    <property type="entry name" value="RGS_sf"/>
</dbReference>
<gene>
    <name evidence="1" type="ORF">FLONG3_7656</name>
</gene>
<evidence type="ECO:0000313" key="1">
    <source>
        <dbReference type="EMBL" id="RGP69900.1"/>
    </source>
</evidence>
<accession>A0A395SC16</accession>
<protein>
    <submittedName>
        <fullName evidence="1">Uncharacterized protein</fullName>
    </submittedName>
</protein>
<dbReference type="Proteomes" id="UP000266234">
    <property type="component" value="Unassembled WGS sequence"/>
</dbReference>
<dbReference type="InterPro" id="IPR044926">
    <property type="entry name" value="RGS_subdomain_2"/>
</dbReference>
<dbReference type="Gene3D" id="1.10.167.10">
    <property type="entry name" value="Regulator of G-protein Signalling 4, domain 2"/>
    <property type="match status" value="1"/>
</dbReference>
<organism evidence="1 2">
    <name type="scientific">Fusarium longipes</name>
    <dbReference type="NCBI Taxonomy" id="694270"/>
    <lineage>
        <taxon>Eukaryota</taxon>
        <taxon>Fungi</taxon>
        <taxon>Dikarya</taxon>
        <taxon>Ascomycota</taxon>
        <taxon>Pezizomycotina</taxon>
        <taxon>Sordariomycetes</taxon>
        <taxon>Hypocreomycetidae</taxon>
        <taxon>Hypocreales</taxon>
        <taxon>Nectriaceae</taxon>
        <taxon>Fusarium</taxon>
    </lineage>
</organism>
<proteinExistence type="predicted"/>
<reference evidence="1 2" key="1">
    <citation type="journal article" date="2018" name="PLoS Pathog.">
        <title>Evolution of structural diversity of trichothecenes, a family of toxins produced by plant pathogenic and entomopathogenic fungi.</title>
        <authorList>
            <person name="Proctor R.H."/>
            <person name="McCormick S.P."/>
            <person name="Kim H.S."/>
            <person name="Cardoza R.E."/>
            <person name="Stanley A.M."/>
            <person name="Lindo L."/>
            <person name="Kelly A."/>
            <person name="Brown D.W."/>
            <person name="Lee T."/>
            <person name="Vaughan M.M."/>
            <person name="Alexander N.J."/>
            <person name="Busman M."/>
            <person name="Gutierrez S."/>
        </authorList>
    </citation>
    <scope>NUCLEOTIDE SEQUENCE [LARGE SCALE GENOMIC DNA]</scope>
    <source>
        <strain evidence="1 2">NRRL 20695</strain>
    </source>
</reference>
<name>A0A395SC16_9HYPO</name>